<keyword evidence="3" id="KW-1133">Transmembrane helix</keyword>
<gene>
    <name evidence="4" type="ORF">JOF29_002893</name>
</gene>
<feature type="repeat" description="WD" evidence="1">
    <location>
        <begin position="226"/>
        <end position="267"/>
    </location>
</feature>
<dbReference type="EMBL" id="JAGINT010000001">
    <property type="protein sequence ID" value="MBP2351810.1"/>
    <property type="molecule type" value="Genomic_DNA"/>
</dbReference>
<feature type="compositionally biased region" description="Pro residues" evidence="2">
    <location>
        <begin position="67"/>
        <end position="77"/>
    </location>
</feature>
<evidence type="ECO:0000256" key="1">
    <source>
        <dbReference type="PROSITE-ProRule" id="PRU00221"/>
    </source>
</evidence>
<comment type="caution">
    <text evidence="4">The sequence shown here is derived from an EMBL/GenBank/DDBJ whole genome shotgun (WGS) entry which is preliminary data.</text>
</comment>
<dbReference type="SMART" id="SM00320">
    <property type="entry name" value="WD40"/>
    <property type="match status" value="5"/>
</dbReference>
<dbReference type="PANTHER" id="PTHR19879:SF9">
    <property type="entry name" value="TRANSCRIPTION INITIATION FACTOR TFIID SUBUNIT 5"/>
    <property type="match status" value="1"/>
</dbReference>
<dbReference type="PROSITE" id="PS50082">
    <property type="entry name" value="WD_REPEATS_2"/>
    <property type="match status" value="4"/>
</dbReference>
<dbReference type="CDD" id="cd00200">
    <property type="entry name" value="WD40"/>
    <property type="match status" value="1"/>
</dbReference>
<keyword evidence="3" id="KW-0472">Membrane</keyword>
<dbReference type="InterPro" id="IPR011047">
    <property type="entry name" value="Quinoprotein_ADH-like_sf"/>
</dbReference>
<feature type="transmembrane region" description="Helical" evidence="3">
    <location>
        <begin position="31"/>
        <end position="52"/>
    </location>
</feature>
<name>A0ABS4UJM7_9ACTN</name>
<dbReference type="Proteomes" id="UP000755585">
    <property type="component" value="Unassembled WGS sequence"/>
</dbReference>
<dbReference type="PANTHER" id="PTHR19879">
    <property type="entry name" value="TRANSCRIPTION INITIATION FACTOR TFIID"/>
    <property type="match status" value="1"/>
</dbReference>
<dbReference type="Gene3D" id="2.130.10.10">
    <property type="entry name" value="YVTN repeat-like/Quinoprotein amine dehydrogenase"/>
    <property type="match status" value="2"/>
</dbReference>
<keyword evidence="5" id="KW-1185">Reference proteome</keyword>
<dbReference type="InterPro" id="IPR001680">
    <property type="entry name" value="WD40_rpt"/>
</dbReference>
<feature type="repeat" description="WD" evidence="1">
    <location>
        <begin position="315"/>
        <end position="356"/>
    </location>
</feature>
<feature type="repeat" description="WD" evidence="1">
    <location>
        <begin position="357"/>
        <end position="391"/>
    </location>
</feature>
<organism evidence="4 5">
    <name type="scientific">Kribbella aluminosa</name>
    <dbReference type="NCBI Taxonomy" id="416017"/>
    <lineage>
        <taxon>Bacteria</taxon>
        <taxon>Bacillati</taxon>
        <taxon>Actinomycetota</taxon>
        <taxon>Actinomycetes</taxon>
        <taxon>Propionibacteriales</taxon>
        <taxon>Kribbellaceae</taxon>
        <taxon>Kribbella</taxon>
    </lineage>
</organism>
<evidence type="ECO:0000313" key="5">
    <source>
        <dbReference type="Proteomes" id="UP000755585"/>
    </source>
</evidence>
<dbReference type="RefSeq" id="WP_209694662.1">
    <property type="nucleotide sequence ID" value="NZ_JAGINT010000001.1"/>
</dbReference>
<reference evidence="4 5" key="1">
    <citation type="submission" date="2021-03" db="EMBL/GenBank/DDBJ databases">
        <title>Sequencing the genomes of 1000 actinobacteria strains.</title>
        <authorList>
            <person name="Klenk H.-P."/>
        </authorList>
    </citation>
    <scope>NUCLEOTIDE SEQUENCE [LARGE SCALE GENOMIC DNA]</scope>
    <source>
        <strain evidence="4 5">DSM 18824</strain>
    </source>
</reference>
<sequence length="391" mass="40812">MLAFAGILFAAVLVFLTGVVANWFPRPAGLTTGMVVGIAAVLIVVSAVVGFVGRTSPGDGPESGAPPSSPRSKPAPQPTTKTPTAQQVQALQPATTFGCDDTDNSAVVAMHPDGFLLACTNASATAVWNVGSGRSPSLAKDLGVGALSATFNASGRQLLTAGDSCWQFFDGRRPWNQTGNECGLEQSAASAVFAPDGKTFATRRWPDGSDVRFWDVASHKLVNTYQAADGRRIMSIAYSPTGRYFATGSADAHPYLWDVSHNGQRRQLADDRDGHTDEVRAVAFSPDGTRLISGGADRTAKIWSVPDGKLLASLNNGHDDSVNAVAFSPDGRTAVTGGADHKVIEWNITTASPIRALEGSGGEITSLSYDRSGKTLAAGCSDGKVVVWSLT</sequence>
<dbReference type="SUPFAM" id="SSF50998">
    <property type="entry name" value="Quinoprotein alcohol dehydrogenase-like"/>
    <property type="match status" value="1"/>
</dbReference>
<feature type="region of interest" description="Disordered" evidence="2">
    <location>
        <begin position="56"/>
        <end position="84"/>
    </location>
</feature>
<evidence type="ECO:0000256" key="2">
    <source>
        <dbReference type="SAM" id="MobiDB-lite"/>
    </source>
</evidence>
<dbReference type="InterPro" id="IPR015943">
    <property type="entry name" value="WD40/YVTN_repeat-like_dom_sf"/>
</dbReference>
<evidence type="ECO:0000313" key="4">
    <source>
        <dbReference type="EMBL" id="MBP2351810.1"/>
    </source>
</evidence>
<protein>
    <submittedName>
        <fullName evidence="4">WD40 repeat protein</fullName>
    </submittedName>
</protein>
<evidence type="ECO:0000256" key="3">
    <source>
        <dbReference type="SAM" id="Phobius"/>
    </source>
</evidence>
<dbReference type="Pfam" id="PF00400">
    <property type="entry name" value="WD40"/>
    <property type="match status" value="4"/>
</dbReference>
<dbReference type="PROSITE" id="PS50294">
    <property type="entry name" value="WD_REPEATS_REGION"/>
    <property type="match status" value="4"/>
</dbReference>
<keyword evidence="3" id="KW-0812">Transmembrane</keyword>
<feature type="repeat" description="WD" evidence="1">
    <location>
        <begin position="272"/>
        <end position="313"/>
    </location>
</feature>
<proteinExistence type="predicted"/>
<keyword evidence="1" id="KW-0853">WD repeat</keyword>
<accession>A0ABS4UJM7</accession>